<evidence type="ECO:0000256" key="3">
    <source>
        <dbReference type="ARBA" id="ARBA00007164"/>
    </source>
</evidence>
<evidence type="ECO:0000259" key="17">
    <source>
        <dbReference type="SMART" id="SM00936"/>
    </source>
</evidence>
<dbReference type="EC" id="3.4.16.4" evidence="4"/>
<keyword evidence="7 16" id="KW-0732">Signal</keyword>
<dbReference type="SMART" id="SM00936">
    <property type="entry name" value="PBP5_C"/>
    <property type="match status" value="1"/>
</dbReference>
<keyword evidence="5 18" id="KW-0121">Carboxypeptidase</keyword>
<evidence type="ECO:0000256" key="6">
    <source>
        <dbReference type="ARBA" id="ARBA00022670"/>
    </source>
</evidence>
<comment type="catalytic activity">
    <reaction evidence="12">
        <text>Preferential cleavage: (Ac)2-L-Lys-D-Ala-|-D-Ala. Also transpeptidation of peptidyl-alanyl moieties that are N-acyl substituents of D-alanine.</text>
        <dbReference type="EC" id="3.4.16.4"/>
    </reaction>
</comment>
<evidence type="ECO:0000256" key="5">
    <source>
        <dbReference type="ARBA" id="ARBA00022645"/>
    </source>
</evidence>
<dbReference type="GO" id="GO:0071555">
    <property type="term" value="P:cell wall organization"/>
    <property type="evidence" value="ECO:0007669"/>
    <property type="project" value="UniProtKB-KW"/>
</dbReference>
<feature type="domain" description="Peptidase S11 D-Ala-D-Ala carboxypeptidase A C-terminal" evidence="17">
    <location>
        <begin position="272"/>
        <end position="362"/>
    </location>
</feature>
<evidence type="ECO:0000256" key="13">
    <source>
        <dbReference type="PIRSR" id="PIRSR618044-1"/>
    </source>
</evidence>
<evidence type="ECO:0000313" key="19">
    <source>
        <dbReference type="Proteomes" id="UP000630353"/>
    </source>
</evidence>
<comment type="function">
    <text evidence="1">Removes C-terminal D-alanyl residues from sugar-peptide cell wall precursors.</text>
</comment>
<dbReference type="InterPro" id="IPR018044">
    <property type="entry name" value="Peptidase_S11"/>
</dbReference>
<dbReference type="PRINTS" id="PR00725">
    <property type="entry name" value="DADACBPTASE1"/>
</dbReference>
<dbReference type="Pfam" id="PF00768">
    <property type="entry name" value="Peptidase_S11"/>
    <property type="match status" value="1"/>
</dbReference>
<keyword evidence="11" id="KW-0961">Cell wall biogenesis/degradation</keyword>
<evidence type="ECO:0000256" key="15">
    <source>
        <dbReference type="RuleBase" id="RU004016"/>
    </source>
</evidence>
<feature type="active site" description="Proton acceptor" evidence="13">
    <location>
        <position position="63"/>
    </location>
</feature>
<dbReference type="InterPro" id="IPR037167">
    <property type="entry name" value="Peptidase_S11_C_sf"/>
</dbReference>
<dbReference type="Gene3D" id="2.60.410.10">
    <property type="entry name" value="D-Ala-D-Ala carboxypeptidase, C-terminal domain"/>
    <property type="match status" value="1"/>
</dbReference>
<evidence type="ECO:0000256" key="12">
    <source>
        <dbReference type="ARBA" id="ARBA00034000"/>
    </source>
</evidence>
<evidence type="ECO:0000256" key="14">
    <source>
        <dbReference type="PIRSR" id="PIRSR618044-2"/>
    </source>
</evidence>
<evidence type="ECO:0000313" key="18">
    <source>
        <dbReference type="EMBL" id="GHD47307.1"/>
    </source>
</evidence>
<dbReference type="PANTHER" id="PTHR21581">
    <property type="entry name" value="D-ALANYL-D-ALANINE CARBOXYPEPTIDASE"/>
    <property type="match status" value="1"/>
</dbReference>
<accession>A0A918XQU8</accession>
<keyword evidence="9" id="KW-0133">Cell shape</keyword>
<keyword evidence="10" id="KW-0573">Peptidoglycan synthesis</keyword>
<dbReference type="GO" id="GO:0006508">
    <property type="term" value="P:proteolysis"/>
    <property type="evidence" value="ECO:0007669"/>
    <property type="project" value="UniProtKB-KW"/>
</dbReference>
<dbReference type="SUPFAM" id="SSF69189">
    <property type="entry name" value="Penicillin-binding protein associated domain"/>
    <property type="match status" value="1"/>
</dbReference>
<evidence type="ECO:0000256" key="4">
    <source>
        <dbReference type="ARBA" id="ARBA00012448"/>
    </source>
</evidence>
<comment type="similarity">
    <text evidence="3 15">Belongs to the peptidase S11 family.</text>
</comment>
<evidence type="ECO:0000256" key="7">
    <source>
        <dbReference type="ARBA" id="ARBA00022729"/>
    </source>
</evidence>
<dbReference type="Gene3D" id="3.40.710.10">
    <property type="entry name" value="DD-peptidase/beta-lactamase superfamily"/>
    <property type="match status" value="1"/>
</dbReference>
<gene>
    <name evidence="18" type="ORF">GCM10017083_17540</name>
</gene>
<organism evidence="18 19">
    <name type="scientific">Thalassobaculum fulvum</name>
    <dbReference type="NCBI Taxonomy" id="1633335"/>
    <lineage>
        <taxon>Bacteria</taxon>
        <taxon>Pseudomonadati</taxon>
        <taxon>Pseudomonadota</taxon>
        <taxon>Alphaproteobacteria</taxon>
        <taxon>Rhodospirillales</taxon>
        <taxon>Thalassobaculaceae</taxon>
        <taxon>Thalassobaculum</taxon>
    </lineage>
</organism>
<dbReference type="Proteomes" id="UP000630353">
    <property type="component" value="Unassembled WGS sequence"/>
</dbReference>
<evidence type="ECO:0000256" key="9">
    <source>
        <dbReference type="ARBA" id="ARBA00022960"/>
    </source>
</evidence>
<dbReference type="SUPFAM" id="SSF56601">
    <property type="entry name" value="beta-lactamase/transpeptidase-like"/>
    <property type="match status" value="1"/>
</dbReference>
<keyword evidence="6" id="KW-0645">Protease</keyword>
<dbReference type="AlphaFoldDB" id="A0A918XQU8"/>
<evidence type="ECO:0000256" key="1">
    <source>
        <dbReference type="ARBA" id="ARBA00003217"/>
    </source>
</evidence>
<evidence type="ECO:0000256" key="11">
    <source>
        <dbReference type="ARBA" id="ARBA00023316"/>
    </source>
</evidence>
<keyword evidence="19" id="KW-1185">Reference proteome</keyword>
<evidence type="ECO:0000256" key="2">
    <source>
        <dbReference type="ARBA" id="ARBA00004752"/>
    </source>
</evidence>
<dbReference type="GO" id="GO:0009002">
    <property type="term" value="F:serine-type D-Ala-D-Ala carboxypeptidase activity"/>
    <property type="evidence" value="ECO:0007669"/>
    <property type="project" value="UniProtKB-EC"/>
</dbReference>
<comment type="caution">
    <text evidence="18">The sequence shown here is derived from an EMBL/GenBank/DDBJ whole genome shotgun (WGS) entry which is preliminary data.</text>
</comment>
<keyword evidence="8" id="KW-0378">Hydrolase</keyword>
<feature type="active site" description="Acyl-ester intermediate" evidence="13">
    <location>
        <position position="60"/>
    </location>
</feature>
<dbReference type="InterPro" id="IPR012907">
    <property type="entry name" value="Peptidase_S11_C"/>
</dbReference>
<dbReference type="GO" id="GO:0009252">
    <property type="term" value="P:peptidoglycan biosynthetic process"/>
    <property type="evidence" value="ECO:0007669"/>
    <property type="project" value="UniProtKB-KW"/>
</dbReference>
<feature type="chain" id="PRO_5037643190" description="serine-type D-Ala-D-Ala carboxypeptidase" evidence="16">
    <location>
        <begin position="29"/>
        <end position="382"/>
    </location>
</feature>
<dbReference type="InterPro" id="IPR012338">
    <property type="entry name" value="Beta-lactam/transpept-like"/>
</dbReference>
<dbReference type="InterPro" id="IPR001967">
    <property type="entry name" value="Peptidase_S11_N"/>
</dbReference>
<evidence type="ECO:0000256" key="8">
    <source>
        <dbReference type="ARBA" id="ARBA00022801"/>
    </source>
</evidence>
<feature type="signal peptide" evidence="16">
    <location>
        <begin position="1"/>
        <end position="28"/>
    </location>
</feature>
<evidence type="ECO:0000256" key="10">
    <source>
        <dbReference type="ARBA" id="ARBA00022984"/>
    </source>
</evidence>
<proteinExistence type="inferred from homology"/>
<dbReference type="EMBL" id="BMZS01000003">
    <property type="protein sequence ID" value="GHD47307.1"/>
    <property type="molecule type" value="Genomic_DNA"/>
</dbReference>
<protein>
    <recommendedName>
        <fullName evidence="4">serine-type D-Ala-D-Ala carboxypeptidase</fullName>
        <ecNumber evidence="4">3.4.16.4</ecNumber>
    </recommendedName>
</protein>
<feature type="active site" evidence="13">
    <location>
        <position position="120"/>
    </location>
</feature>
<dbReference type="Pfam" id="PF07943">
    <property type="entry name" value="PBP5_C"/>
    <property type="match status" value="1"/>
</dbReference>
<sequence>MRRHSPIATVLVAVAVAAVMALARPVAAMDTNAREAILMDYDTGQILFAKDADKPMPPASMTKIMTVFLAFERLKDGRLKETDEIPISETAWRKGGSKMFVEVGTRVPLSDILQGIIVQSGNDATIALAEAISGSEEAFAELMTRRAHELGLVDSTFRNSTGWPDPEHRTTAHDLARLAAEVIRRFPEHYALFSETSYTYNNIKQGNRNPLLYKNMGADGLKTGHTENAGYGLTASAKRGDRRLILVVNGLKSVRERSDEAERLLEWGFREFEHVNLARQGMPVETAEVWLGDSPKVPLVSDRDISLSVRRTARKDMTVTVEYTGPIPAPIVAGQPIAMLRVSVPDMEDRSFPLYAGADVGRLGPVGRITSALGHLIWGAGG</sequence>
<reference evidence="18" key="2">
    <citation type="submission" date="2020-09" db="EMBL/GenBank/DDBJ databases">
        <authorList>
            <person name="Sun Q."/>
            <person name="Kim S."/>
        </authorList>
    </citation>
    <scope>NUCLEOTIDE SEQUENCE</scope>
    <source>
        <strain evidence="18">KCTC 42651</strain>
    </source>
</reference>
<dbReference type="GO" id="GO:0008360">
    <property type="term" value="P:regulation of cell shape"/>
    <property type="evidence" value="ECO:0007669"/>
    <property type="project" value="UniProtKB-KW"/>
</dbReference>
<evidence type="ECO:0000256" key="16">
    <source>
        <dbReference type="SAM" id="SignalP"/>
    </source>
</evidence>
<dbReference type="PANTHER" id="PTHR21581:SF6">
    <property type="entry name" value="TRAFFICKING PROTEIN PARTICLE COMPLEX SUBUNIT 12"/>
    <property type="match status" value="1"/>
</dbReference>
<reference evidence="18" key="1">
    <citation type="journal article" date="2014" name="Int. J. Syst. Evol. Microbiol.">
        <title>Complete genome sequence of Corynebacterium casei LMG S-19264T (=DSM 44701T), isolated from a smear-ripened cheese.</title>
        <authorList>
            <consortium name="US DOE Joint Genome Institute (JGI-PGF)"/>
            <person name="Walter F."/>
            <person name="Albersmeier A."/>
            <person name="Kalinowski J."/>
            <person name="Ruckert C."/>
        </authorList>
    </citation>
    <scope>NUCLEOTIDE SEQUENCE</scope>
    <source>
        <strain evidence="18">KCTC 42651</strain>
    </source>
</reference>
<feature type="binding site" evidence="14">
    <location>
        <position position="222"/>
    </location>
    <ligand>
        <name>substrate</name>
    </ligand>
</feature>
<name>A0A918XQU8_9PROT</name>
<comment type="pathway">
    <text evidence="2">Cell wall biogenesis; peptidoglycan biosynthesis.</text>
</comment>
<dbReference type="InterPro" id="IPR015956">
    <property type="entry name" value="Peniciliin-bd_prot_C_sf"/>
</dbReference>